<gene>
    <name evidence="1" type="ORF">RFI_00816</name>
</gene>
<evidence type="ECO:0008006" key="3">
    <source>
        <dbReference type="Google" id="ProtNLM"/>
    </source>
</evidence>
<dbReference type="AlphaFoldDB" id="X6PEZ3"/>
<comment type="caution">
    <text evidence="1">The sequence shown here is derived from an EMBL/GenBank/DDBJ whole genome shotgun (WGS) entry which is preliminary data.</text>
</comment>
<dbReference type="EMBL" id="ASPP01000854">
    <property type="protein sequence ID" value="ETO36247.1"/>
    <property type="molecule type" value="Genomic_DNA"/>
</dbReference>
<evidence type="ECO:0000313" key="2">
    <source>
        <dbReference type="Proteomes" id="UP000023152"/>
    </source>
</evidence>
<keyword evidence="2" id="KW-1185">Reference proteome</keyword>
<dbReference type="InterPro" id="IPR015915">
    <property type="entry name" value="Kelch-typ_b-propeller"/>
</dbReference>
<dbReference type="SUPFAM" id="SSF117281">
    <property type="entry name" value="Kelch motif"/>
    <property type="match status" value="1"/>
</dbReference>
<dbReference type="Gene3D" id="2.120.10.80">
    <property type="entry name" value="Kelch-type beta propeller"/>
    <property type="match status" value="1"/>
</dbReference>
<organism evidence="1 2">
    <name type="scientific">Reticulomyxa filosa</name>
    <dbReference type="NCBI Taxonomy" id="46433"/>
    <lineage>
        <taxon>Eukaryota</taxon>
        <taxon>Sar</taxon>
        <taxon>Rhizaria</taxon>
        <taxon>Retaria</taxon>
        <taxon>Foraminifera</taxon>
        <taxon>Monothalamids</taxon>
        <taxon>Reticulomyxidae</taxon>
        <taxon>Reticulomyxa</taxon>
    </lineage>
</organism>
<sequence length="153" mass="17678">MSTQANNYFQPLPDLPKPFGTSQCLLFKEEILICGGQQTNDCYSYHTLKKQYKYICSYPDDVKLNGHCVIQLNHSQTNPNETHLLSFGGQNTNIMKQTFSMKYTSVWEIDDNNNHQSDSKSEDLSFNTWIRHNQDSNIGKLENDFRGVRGLME</sequence>
<protein>
    <recommendedName>
        <fullName evidence="3">Kelch motif family protein</fullName>
    </recommendedName>
</protein>
<evidence type="ECO:0000313" key="1">
    <source>
        <dbReference type="EMBL" id="ETO36247.1"/>
    </source>
</evidence>
<proteinExistence type="predicted"/>
<reference evidence="1 2" key="1">
    <citation type="journal article" date="2013" name="Curr. Biol.">
        <title>The Genome of the Foraminiferan Reticulomyxa filosa.</title>
        <authorList>
            <person name="Glockner G."/>
            <person name="Hulsmann N."/>
            <person name="Schleicher M."/>
            <person name="Noegel A.A."/>
            <person name="Eichinger L."/>
            <person name="Gallinger C."/>
            <person name="Pawlowski J."/>
            <person name="Sierra R."/>
            <person name="Euteneuer U."/>
            <person name="Pillet L."/>
            <person name="Moustafa A."/>
            <person name="Platzer M."/>
            <person name="Groth M."/>
            <person name="Szafranski K."/>
            <person name="Schliwa M."/>
        </authorList>
    </citation>
    <scope>NUCLEOTIDE SEQUENCE [LARGE SCALE GENOMIC DNA]</scope>
</reference>
<name>X6PEZ3_RETFI</name>
<dbReference type="Proteomes" id="UP000023152">
    <property type="component" value="Unassembled WGS sequence"/>
</dbReference>
<accession>X6PEZ3</accession>